<dbReference type="EMBL" id="FNFT01000005">
    <property type="protein sequence ID" value="SDK23464.1"/>
    <property type="molecule type" value="Genomic_DNA"/>
</dbReference>
<dbReference type="AlphaFoldDB" id="A0A1G9A9F7"/>
<sequence>MGEDLKRLEEKIGKVPEIFKELKETDPDLYGKVMGLDQVVWADGALSRQTKKIIAIAIAAALRDWHAVRAQMAGAKSLGVSKEEIEEGLRVAFLLAGMPAYIHGKTALEEYLGDRQKK</sequence>
<accession>A0A1G9A9F7</accession>
<evidence type="ECO:0000313" key="3">
    <source>
        <dbReference type="Proteomes" id="UP000326500"/>
    </source>
</evidence>
<protein>
    <submittedName>
        <fullName evidence="2">Uncharacterized conserved protein YurZ, alkylhydroperoxidase/carboxymuconolactone decarboxylase family</fullName>
    </submittedName>
</protein>
<dbReference type="InterPro" id="IPR029032">
    <property type="entry name" value="AhpD-like"/>
</dbReference>
<dbReference type="RefSeq" id="WP_066958107.1">
    <property type="nucleotide sequence ID" value="NZ_BCNX01000008.1"/>
</dbReference>
<feature type="domain" description="Carboxymuconolactone decarboxylase-like" evidence="1">
    <location>
        <begin position="27"/>
        <end position="110"/>
    </location>
</feature>
<dbReference type="SUPFAM" id="SSF69118">
    <property type="entry name" value="AhpD-like"/>
    <property type="match status" value="1"/>
</dbReference>
<keyword evidence="2" id="KW-0575">Peroxidase</keyword>
<dbReference type="OrthoDB" id="107157at2157"/>
<keyword evidence="2" id="KW-0560">Oxidoreductase</keyword>
<dbReference type="PANTHER" id="PTHR33930:SF2">
    <property type="entry name" value="BLR3452 PROTEIN"/>
    <property type="match status" value="1"/>
</dbReference>
<gene>
    <name evidence="2" type="ORF">SAMN04488571_105215</name>
</gene>
<dbReference type="GO" id="GO:0051920">
    <property type="term" value="F:peroxiredoxin activity"/>
    <property type="evidence" value="ECO:0007669"/>
    <property type="project" value="InterPro"/>
</dbReference>
<organism evidence="2 3">
    <name type="scientific">Methanoculleus thermophilus</name>
    <dbReference type="NCBI Taxonomy" id="2200"/>
    <lineage>
        <taxon>Archaea</taxon>
        <taxon>Methanobacteriati</taxon>
        <taxon>Methanobacteriota</taxon>
        <taxon>Stenosarchaea group</taxon>
        <taxon>Methanomicrobia</taxon>
        <taxon>Methanomicrobiales</taxon>
        <taxon>Methanomicrobiaceae</taxon>
        <taxon>Methanoculleus</taxon>
    </lineage>
</organism>
<evidence type="ECO:0000259" key="1">
    <source>
        <dbReference type="Pfam" id="PF02627"/>
    </source>
</evidence>
<dbReference type="Gene3D" id="1.20.1290.10">
    <property type="entry name" value="AhpD-like"/>
    <property type="match status" value="1"/>
</dbReference>
<keyword evidence="3" id="KW-1185">Reference proteome</keyword>
<dbReference type="Pfam" id="PF02627">
    <property type="entry name" value="CMD"/>
    <property type="match status" value="1"/>
</dbReference>
<dbReference type="STRING" id="2200.GCA_001571405_01783"/>
<name>A0A1G9A9F7_9EURY</name>
<dbReference type="PANTHER" id="PTHR33930">
    <property type="entry name" value="ALKYL HYDROPEROXIDE REDUCTASE AHPD"/>
    <property type="match status" value="1"/>
</dbReference>
<evidence type="ECO:0000313" key="2">
    <source>
        <dbReference type="EMBL" id="SDK23464.1"/>
    </source>
</evidence>
<reference evidence="2 3" key="1">
    <citation type="submission" date="2016-10" db="EMBL/GenBank/DDBJ databases">
        <authorList>
            <person name="Varghese N."/>
            <person name="Submissions S."/>
        </authorList>
    </citation>
    <scope>NUCLEOTIDE SEQUENCE [LARGE SCALE GENOMIC DNA]</scope>
    <source>
        <strain evidence="2 3">DSM 2373</strain>
    </source>
</reference>
<dbReference type="InterPro" id="IPR003779">
    <property type="entry name" value="CMD-like"/>
</dbReference>
<proteinExistence type="predicted"/>
<dbReference type="Proteomes" id="UP000326500">
    <property type="component" value="Unassembled WGS sequence"/>
</dbReference>